<accession>F5Z0X9</accession>
<dbReference type="EMBL" id="CP002329">
    <property type="protein sequence ID" value="AEF35694.1"/>
    <property type="molecule type" value="Genomic_DNA"/>
</dbReference>
<organism evidence="2 3">
    <name type="scientific">Mycolicibacter sinensis (strain JDM601)</name>
    <name type="common">Mycobacterium sinense</name>
    <dbReference type="NCBI Taxonomy" id="875328"/>
    <lineage>
        <taxon>Bacteria</taxon>
        <taxon>Bacillati</taxon>
        <taxon>Actinomycetota</taxon>
        <taxon>Actinomycetes</taxon>
        <taxon>Mycobacteriales</taxon>
        <taxon>Mycobacteriaceae</taxon>
        <taxon>Mycolicibacter</taxon>
    </lineage>
</organism>
<feature type="compositionally biased region" description="Pro residues" evidence="1">
    <location>
        <begin position="23"/>
        <end position="37"/>
    </location>
</feature>
<reference evidence="2 3" key="1">
    <citation type="journal article" date="2011" name="J. Bacteriol.">
        <title>Complete genome sequence of a novel clinical isolate, the nontuberculous Mycobacterium strain JDM601.</title>
        <authorList>
            <person name="Zhang Z.Y."/>
            <person name="Sun Z.Q."/>
            <person name="Wang Z.L."/>
            <person name="Wen Z.L."/>
            <person name="Sun Q.W."/>
            <person name="Zhu Z.Q."/>
            <person name="Song Y.Z."/>
            <person name="Zhao J.W."/>
            <person name="Wang H.H."/>
            <person name="Zhang S.L."/>
            <person name="Guo X.K."/>
        </authorList>
    </citation>
    <scope>NUCLEOTIDE SEQUENCE [LARGE SCALE GENOMIC DNA]</scope>
    <source>
        <strain evidence="2 3">JDM601</strain>
    </source>
</reference>
<proteinExistence type="predicted"/>
<keyword evidence="3" id="KW-1185">Reference proteome</keyword>
<evidence type="ECO:0000256" key="1">
    <source>
        <dbReference type="SAM" id="MobiDB-lite"/>
    </source>
</evidence>
<dbReference type="Proteomes" id="UP000009224">
    <property type="component" value="Chromosome"/>
</dbReference>
<dbReference type="HOGENOM" id="CLU_3346181_0_0_11"/>
<dbReference type="KEGG" id="mjd:JDM601_1694"/>
<dbReference type="AlphaFoldDB" id="F5Z0X9"/>
<evidence type="ECO:0000313" key="3">
    <source>
        <dbReference type="Proteomes" id="UP000009224"/>
    </source>
</evidence>
<gene>
    <name evidence="2" type="ordered locus">JDM601_1694</name>
</gene>
<feature type="compositionally biased region" description="Acidic residues" evidence="1">
    <location>
        <begin position="10"/>
        <end position="19"/>
    </location>
</feature>
<dbReference type="STRING" id="875328.JDM601_1694"/>
<protein>
    <submittedName>
        <fullName evidence="2">Uncharacterized protein</fullName>
    </submittedName>
</protein>
<evidence type="ECO:0000313" key="2">
    <source>
        <dbReference type="EMBL" id="AEF35694.1"/>
    </source>
</evidence>
<name>F5Z0X9_MYCSD</name>
<sequence length="37" mass="3724">MTDGAGDAPDYPDAEDALAEDWPPGPEESDPPPGLAG</sequence>
<feature type="region of interest" description="Disordered" evidence="1">
    <location>
        <begin position="1"/>
        <end position="37"/>
    </location>
</feature>